<dbReference type="InterPro" id="IPR001647">
    <property type="entry name" value="HTH_TetR"/>
</dbReference>
<dbReference type="PANTHER" id="PTHR47506:SF6">
    <property type="entry name" value="HTH-TYPE TRANSCRIPTIONAL REPRESSOR NEMR"/>
    <property type="match status" value="1"/>
</dbReference>
<evidence type="ECO:0000256" key="1">
    <source>
        <dbReference type="ARBA" id="ARBA00023015"/>
    </source>
</evidence>
<comment type="caution">
    <text evidence="6">The sequence shown here is derived from an EMBL/GenBank/DDBJ whole genome shotgun (WGS) entry which is preliminary data.</text>
</comment>
<dbReference type="InterPro" id="IPR036271">
    <property type="entry name" value="Tet_transcr_reg_TetR-rel_C_sf"/>
</dbReference>
<dbReference type="RefSeq" id="WP_126642699.1">
    <property type="nucleotide sequence ID" value="NZ_BIFH01000044.1"/>
</dbReference>
<keyword evidence="2 4" id="KW-0238">DNA-binding</keyword>
<feature type="DNA-binding region" description="H-T-H motif" evidence="4">
    <location>
        <begin position="27"/>
        <end position="46"/>
    </location>
</feature>
<evidence type="ECO:0000256" key="3">
    <source>
        <dbReference type="ARBA" id="ARBA00023163"/>
    </source>
</evidence>
<dbReference type="SUPFAM" id="SSF48498">
    <property type="entry name" value="Tetracyclin repressor-like, C-terminal domain"/>
    <property type="match status" value="1"/>
</dbReference>
<keyword evidence="3" id="KW-0804">Transcription</keyword>
<feature type="domain" description="HTH tetR-type" evidence="5">
    <location>
        <begin position="4"/>
        <end position="64"/>
    </location>
</feature>
<sequence>MARPSKKTQLLAGGTETVRRLGLTGASVRDITAGAGVPLGSFSNHFASKEAFGLEVLDGYFGDVLTIVAATLEDDTRPPLERLRAYFDAVTARLEDRGWRDGCLIGNTSLDSTEHSELLRNRIAEYFARWREPFARCLEDAVAAGDVRPTVPVLDLADFLLASWHGAILRMKVERDPEPLERFKAVVFTTVLAPAPGR</sequence>
<dbReference type="EMBL" id="BIFH01000044">
    <property type="protein sequence ID" value="GCE01025.1"/>
    <property type="molecule type" value="Genomic_DNA"/>
</dbReference>
<keyword evidence="1" id="KW-0805">Transcription regulation</keyword>
<dbReference type="AlphaFoldDB" id="A0A401Z2A2"/>
<evidence type="ECO:0000256" key="4">
    <source>
        <dbReference type="PROSITE-ProRule" id="PRU00335"/>
    </source>
</evidence>
<gene>
    <name evidence="6" type="ORF">EHYA_08764</name>
</gene>
<dbReference type="Gene3D" id="1.10.10.60">
    <property type="entry name" value="Homeodomain-like"/>
    <property type="match status" value="1"/>
</dbReference>
<dbReference type="PANTHER" id="PTHR47506">
    <property type="entry name" value="TRANSCRIPTIONAL REGULATORY PROTEIN"/>
    <property type="match status" value="1"/>
</dbReference>
<name>A0A401Z2A2_9ACTN</name>
<dbReference type="InterPro" id="IPR009057">
    <property type="entry name" value="Homeodomain-like_sf"/>
</dbReference>
<evidence type="ECO:0000313" key="7">
    <source>
        <dbReference type="Proteomes" id="UP000286931"/>
    </source>
</evidence>
<keyword evidence="7" id="KW-1185">Reference proteome</keyword>
<protein>
    <submittedName>
        <fullName evidence="6">TetR family transcriptional regulator</fullName>
    </submittedName>
</protein>
<dbReference type="OrthoDB" id="4541465at2"/>
<proteinExistence type="predicted"/>
<dbReference type="InterPro" id="IPR011075">
    <property type="entry name" value="TetR_C"/>
</dbReference>
<evidence type="ECO:0000259" key="5">
    <source>
        <dbReference type="PROSITE" id="PS50977"/>
    </source>
</evidence>
<dbReference type="Gene3D" id="1.10.357.10">
    <property type="entry name" value="Tetracycline Repressor, domain 2"/>
    <property type="match status" value="1"/>
</dbReference>
<evidence type="ECO:0000256" key="2">
    <source>
        <dbReference type="ARBA" id="ARBA00023125"/>
    </source>
</evidence>
<accession>A0A401Z2A2</accession>
<reference evidence="6 7" key="1">
    <citation type="submission" date="2018-12" db="EMBL/GenBank/DDBJ databases">
        <title>Draft genome sequence of Embleya hyalina NBRC 13850T.</title>
        <authorList>
            <person name="Komaki H."/>
            <person name="Hosoyama A."/>
            <person name="Kimura A."/>
            <person name="Ichikawa N."/>
            <person name="Tamura T."/>
        </authorList>
    </citation>
    <scope>NUCLEOTIDE SEQUENCE [LARGE SCALE GENOMIC DNA]</scope>
    <source>
        <strain evidence="6 7">NBRC 13850</strain>
    </source>
</reference>
<dbReference type="GO" id="GO:0003677">
    <property type="term" value="F:DNA binding"/>
    <property type="evidence" value="ECO:0007669"/>
    <property type="project" value="UniProtKB-UniRule"/>
</dbReference>
<dbReference type="SUPFAM" id="SSF46689">
    <property type="entry name" value="Homeodomain-like"/>
    <property type="match status" value="1"/>
</dbReference>
<evidence type="ECO:0000313" key="6">
    <source>
        <dbReference type="EMBL" id="GCE01025.1"/>
    </source>
</evidence>
<dbReference type="Pfam" id="PF16925">
    <property type="entry name" value="TetR_C_13"/>
    <property type="match status" value="1"/>
</dbReference>
<dbReference type="PROSITE" id="PS50977">
    <property type="entry name" value="HTH_TETR_2"/>
    <property type="match status" value="1"/>
</dbReference>
<organism evidence="6 7">
    <name type="scientific">Embleya hyalina</name>
    <dbReference type="NCBI Taxonomy" id="516124"/>
    <lineage>
        <taxon>Bacteria</taxon>
        <taxon>Bacillati</taxon>
        <taxon>Actinomycetota</taxon>
        <taxon>Actinomycetes</taxon>
        <taxon>Kitasatosporales</taxon>
        <taxon>Streptomycetaceae</taxon>
        <taxon>Embleya</taxon>
    </lineage>
</organism>
<dbReference type="Proteomes" id="UP000286931">
    <property type="component" value="Unassembled WGS sequence"/>
</dbReference>